<keyword evidence="2" id="KW-0479">Metal-binding</keyword>
<evidence type="ECO:0000256" key="2">
    <source>
        <dbReference type="ARBA" id="ARBA00022723"/>
    </source>
</evidence>
<evidence type="ECO:0000259" key="5">
    <source>
        <dbReference type="Pfam" id="PF24827"/>
    </source>
</evidence>
<keyword evidence="4" id="KW-0862">Zinc</keyword>
<proteinExistence type="predicted"/>
<dbReference type="Proteomes" id="UP000176583">
    <property type="component" value="Unassembled WGS sequence"/>
</dbReference>
<reference evidence="6 7" key="1">
    <citation type="journal article" date="2016" name="Nat. Commun.">
        <title>Thousands of microbial genomes shed light on interconnected biogeochemical processes in an aquifer system.</title>
        <authorList>
            <person name="Anantharaman K."/>
            <person name="Brown C.T."/>
            <person name="Hug L.A."/>
            <person name="Sharon I."/>
            <person name="Castelle C.J."/>
            <person name="Probst A.J."/>
            <person name="Thomas B.C."/>
            <person name="Singh A."/>
            <person name="Wilkins M.J."/>
            <person name="Karaoz U."/>
            <person name="Brodie E.L."/>
            <person name="Williams K.H."/>
            <person name="Hubbard S.S."/>
            <person name="Banfield J.F."/>
        </authorList>
    </citation>
    <scope>NUCLEOTIDE SEQUENCE [LARGE SCALE GENOMIC DNA]</scope>
</reference>
<dbReference type="GO" id="GO:0046872">
    <property type="term" value="F:metal ion binding"/>
    <property type="evidence" value="ECO:0007669"/>
    <property type="project" value="UniProtKB-KW"/>
</dbReference>
<accession>A0A1F4UHJ7</accession>
<gene>
    <name evidence="6" type="ORF">A2V54_02495</name>
</gene>
<evidence type="ECO:0000313" key="7">
    <source>
        <dbReference type="Proteomes" id="UP000176583"/>
    </source>
</evidence>
<comment type="cofactor">
    <cofactor evidence="1">
        <name>Zn(2+)</name>
        <dbReference type="ChEBI" id="CHEBI:29105"/>
    </cofactor>
</comment>
<feature type="domain" description="Succinylglutamate desuccinylase/Aspartoacylase catalytic" evidence="5">
    <location>
        <begin position="40"/>
        <end position="107"/>
    </location>
</feature>
<keyword evidence="3" id="KW-0378">Hydrolase</keyword>
<evidence type="ECO:0000256" key="3">
    <source>
        <dbReference type="ARBA" id="ARBA00022801"/>
    </source>
</evidence>
<evidence type="ECO:0000256" key="1">
    <source>
        <dbReference type="ARBA" id="ARBA00001947"/>
    </source>
</evidence>
<evidence type="ECO:0000256" key="4">
    <source>
        <dbReference type="ARBA" id="ARBA00022833"/>
    </source>
</evidence>
<dbReference type="Pfam" id="PF24827">
    <property type="entry name" value="AstE_AspA_cat"/>
    <property type="match status" value="1"/>
</dbReference>
<dbReference type="AlphaFoldDB" id="A0A1F4UHJ7"/>
<comment type="caution">
    <text evidence="6">The sequence shown here is derived from an EMBL/GenBank/DDBJ whole genome shotgun (WGS) entry which is preliminary data.</text>
</comment>
<dbReference type="GO" id="GO:0016788">
    <property type="term" value="F:hydrolase activity, acting on ester bonds"/>
    <property type="evidence" value="ECO:0007669"/>
    <property type="project" value="InterPro"/>
</dbReference>
<dbReference type="Gene3D" id="3.40.630.10">
    <property type="entry name" value="Zn peptidases"/>
    <property type="match status" value="1"/>
</dbReference>
<sequence length="259" mass="29343">MDYYGELARLIAAVEGAQVIGFAGPANERFPLYRIVRGKGKKVLLSGVVHGNEPAGAFALIEFFRSQSREFEGEFEFTAFPCMNPWGYQHYERENGAKLDLNRHFEEGTPAEEIRLILPLLESYIFAMDLHEDDNDEEDAAKPEMPTGKCPEAFYFWEYCEDKSQRVGDKIVANVEAAGIKVCKWPKIWEDTNSGGVIWYPEGNGSAVYAVAHSFEPYLIATGRAAQVFTLETFREQPMEKRVLVDIIAIKTVLEARRQ</sequence>
<organism evidence="6 7">
    <name type="scientific">candidate division WWE3 bacterium RBG_19FT_COMBO_53_11</name>
    <dbReference type="NCBI Taxonomy" id="1802613"/>
    <lineage>
        <taxon>Bacteria</taxon>
        <taxon>Katanobacteria</taxon>
    </lineage>
</organism>
<dbReference type="STRING" id="1802613.A2V54_02495"/>
<dbReference type="SUPFAM" id="SSF53187">
    <property type="entry name" value="Zn-dependent exopeptidases"/>
    <property type="match status" value="1"/>
</dbReference>
<name>A0A1F4UHJ7_UNCKA</name>
<dbReference type="InterPro" id="IPR055438">
    <property type="entry name" value="AstE_AspA_cat"/>
</dbReference>
<dbReference type="EMBL" id="MEUW01000023">
    <property type="protein sequence ID" value="OGC44280.1"/>
    <property type="molecule type" value="Genomic_DNA"/>
</dbReference>
<protein>
    <recommendedName>
        <fullName evidence="5">Succinylglutamate desuccinylase/Aspartoacylase catalytic domain-containing protein</fullName>
    </recommendedName>
</protein>
<evidence type="ECO:0000313" key="6">
    <source>
        <dbReference type="EMBL" id="OGC44280.1"/>
    </source>
</evidence>